<gene>
    <name evidence="2" type="ORF">EVG20_g5473</name>
</gene>
<name>A0A4Y9YWW9_9AGAM</name>
<sequence length="151" mass="16453">MSPRSGRRPKPPTLVCVTEGDLRSQASGKGDAQAIAGDRQCTALHLSHLSHLKHPTAGWRPVVGHIRCSAPIHTAFEDMRIHRPMATRSTCALSRPRARGTQKSSQIHEGSSPPMHASEGYIVRLYTCHVVASASIDHRRLVTFAGHATRV</sequence>
<organism evidence="2 3">
    <name type="scientific">Dentipellis fragilis</name>
    <dbReference type="NCBI Taxonomy" id="205917"/>
    <lineage>
        <taxon>Eukaryota</taxon>
        <taxon>Fungi</taxon>
        <taxon>Dikarya</taxon>
        <taxon>Basidiomycota</taxon>
        <taxon>Agaricomycotina</taxon>
        <taxon>Agaricomycetes</taxon>
        <taxon>Russulales</taxon>
        <taxon>Hericiaceae</taxon>
        <taxon>Dentipellis</taxon>
    </lineage>
</organism>
<dbReference type="Proteomes" id="UP000298327">
    <property type="component" value="Unassembled WGS sequence"/>
</dbReference>
<feature type="region of interest" description="Disordered" evidence="1">
    <location>
        <begin position="91"/>
        <end position="115"/>
    </location>
</feature>
<proteinExistence type="predicted"/>
<keyword evidence="3" id="KW-1185">Reference proteome</keyword>
<protein>
    <submittedName>
        <fullName evidence="2">Uncharacterized protein</fullName>
    </submittedName>
</protein>
<comment type="caution">
    <text evidence="2">The sequence shown here is derived from an EMBL/GenBank/DDBJ whole genome shotgun (WGS) entry which is preliminary data.</text>
</comment>
<evidence type="ECO:0000256" key="1">
    <source>
        <dbReference type="SAM" id="MobiDB-lite"/>
    </source>
</evidence>
<reference evidence="2 3" key="1">
    <citation type="submission" date="2019-02" db="EMBL/GenBank/DDBJ databases">
        <title>Genome sequencing of the rare red list fungi Dentipellis fragilis.</title>
        <authorList>
            <person name="Buettner E."/>
            <person name="Kellner H."/>
        </authorList>
    </citation>
    <scope>NUCLEOTIDE SEQUENCE [LARGE SCALE GENOMIC DNA]</scope>
    <source>
        <strain evidence="2 3">DSM 105465</strain>
    </source>
</reference>
<evidence type="ECO:0000313" key="2">
    <source>
        <dbReference type="EMBL" id="TFY65619.1"/>
    </source>
</evidence>
<accession>A0A4Y9YWW9</accession>
<evidence type="ECO:0000313" key="3">
    <source>
        <dbReference type="Proteomes" id="UP000298327"/>
    </source>
</evidence>
<dbReference type="AlphaFoldDB" id="A0A4Y9YWW9"/>
<dbReference type="EMBL" id="SEOQ01000324">
    <property type="protein sequence ID" value="TFY65619.1"/>
    <property type="molecule type" value="Genomic_DNA"/>
</dbReference>